<evidence type="ECO:0000313" key="2">
    <source>
        <dbReference type="EMBL" id="KAL3885087.1"/>
    </source>
</evidence>
<gene>
    <name evidence="1" type="ORF">ACJMK2_025178</name>
    <name evidence="2" type="ORF">ACJMK2_025185</name>
</gene>
<reference evidence="2 3" key="1">
    <citation type="submission" date="2024-11" db="EMBL/GenBank/DDBJ databases">
        <title>Chromosome-level genome assembly of the freshwater bivalve Anodonta woodiana.</title>
        <authorList>
            <person name="Chen X."/>
        </authorList>
    </citation>
    <scope>NUCLEOTIDE SEQUENCE [LARGE SCALE GENOMIC DNA]</scope>
    <source>
        <strain evidence="2">MN2024</strain>
        <tissue evidence="2">Gills</tissue>
    </source>
</reference>
<dbReference type="Proteomes" id="UP001634394">
    <property type="component" value="Unassembled WGS sequence"/>
</dbReference>
<sequence>FYGIRVHDTGGDDYTTLDVHYYCSLQNQNQRVIQSEATTRSVPESQQISAVVEQTNVYDNL</sequence>
<protein>
    <submittedName>
        <fullName evidence="2">Uncharacterized protein</fullName>
    </submittedName>
</protein>
<accession>A0ABD3XG81</accession>
<organism evidence="2 3">
    <name type="scientific">Sinanodonta woodiana</name>
    <name type="common">Chinese pond mussel</name>
    <name type="synonym">Anodonta woodiana</name>
    <dbReference type="NCBI Taxonomy" id="1069815"/>
    <lineage>
        <taxon>Eukaryota</taxon>
        <taxon>Metazoa</taxon>
        <taxon>Spiralia</taxon>
        <taxon>Lophotrochozoa</taxon>
        <taxon>Mollusca</taxon>
        <taxon>Bivalvia</taxon>
        <taxon>Autobranchia</taxon>
        <taxon>Heteroconchia</taxon>
        <taxon>Palaeoheterodonta</taxon>
        <taxon>Unionida</taxon>
        <taxon>Unionoidea</taxon>
        <taxon>Unionidae</taxon>
        <taxon>Unioninae</taxon>
        <taxon>Sinanodonta</taxon>
    </lineage>
</organism>
<keyword evidence="3" id="KW-1185">Reference proteome</keyword>
<dbReference type="EMBL" id="JBJQND010000002">
    <property type="protein sequence ID" value="KAL3885087.1"/>
    <property type="molecule type" value="Genomic_DNA"/>
</dbReference>
<dbReference type="EMBL" id="JBJQND010000002">
    <property type="protein sequence ID" value="KAL3885080.1"/>
    <property type="molecule type" value="Genomic_DNA"/>
</dbReference>
<proteinExistence type="predicted"/>
<dbReference type="AlphaFoldDB" id="A0ABD3XG81"/>
<comment type="caution">
    <text evidence="2">The sequence shown here is derived from an EMBL/GenBank/DDBJ whole genome shotgun (WGS) entry which is preliminary data.</text>
</comment>
<evidence type="ECO:0000313" key="3">
    <source>
        <dbReference type="Proteomes" id="UP001634394"/>
    </source>
</evidence>
<feature type="non-terminal residue" evidence="2">
    <location>
        <position position="1"/>
    </location>
</feature>
<evidence type="ECO:0000313" key="1">
    <source>
        <dbReference type="EMBL" id="KAL3885080.1"/>
    </source>
</evidence>
<name>A0ABD3XG81_SINWO</name>